<dbReference type="GO" id="GO:0006811">
    <property type="term" value="P:monoatomic ion transport"/>
    <property type="evidence" value="ECO:0007669"/>
    <property type="project" value="UniProtKB-KW"/>
</dbReference>
<keyword evidence="11 13" id="KW-0472">Membrane</keyword>
<keyword evidence="9 13" id="KW-1133">Transmembrane helix</keyword>
<feature type="transmembrane region" description="Helical" evidence="13">
    <location>
        <begin position="239"/>
        <end position="265"/>
    </location>
</feature>
<feature type="transmembrane region" description="Helical" evidence="13">
    <location>
        <begin position="56"/>
        <end position="79"/>
    </location>
</feature>
<dbReference type="AlphaFoldDB" id="W6S5P8"/>
<evidence type="ECO:0000256" key="6">
    <source>
        <dbReference type="ARBA" id="ARBA00022449"/>
    </source>
</evidence>
<name>W6S5P8_9CLOT</name>
<dbReference type="GO" id="GO:0015297">
    <property type="term" value="F:antiporter activity"/>
    <property type="evidence" value="ECO:0007669"/>
    <property type="project" value="UniProtKB-KW"/>
</dbReference>
<dbReference type="GO" id="GO:0042910">
    <property type="term" value="F:xenobiotic transmembrane transporter activity"/>
    <property type="evidence" value="ECO:0007669"/>
    <property type="project" value="InterPro"/>
</dbReference>
<evidence type="ECO:0000313" key="14">
    <source>
        <dbReference type="EMBL" id="CDM69672.1"/>
    </source>
</evidence>
<sequence length="452" mass="49282">MKKIFKDKKFLKTVFALALPITLQSFITSSLNLIDNVMVGRLGETSIASVGLANQYIFVFTLCIFGINSGASIFMSQFWGKKDLKSIKTFLGVDISVGLIASILFAIGAGIFPNVIMNFFSNDPEVISRGIQYLRIVAISCIFVNFTQGYSSALRSTGQVKLPMYASLIGVASNAILNWIFIFGRFGSPAMGVNGAALATTIARLIEMIFIVSVVYLKNNIVAAKLKEMINFKISTIKTYFITSWSVIVNELVWSLGLTAYSIAYAKIGTNAVATMQIANTLNNMFLVLLSGMASAAAIIIGNNIGAGKEETAREYSHNIAKLSVIVGFALGIVVWVTAPLVLKPFSVTSDTYFDTIKVLRVMAIFFTLRSYNLVMIVGVFRGGGDTTYAMILQGCTIWFYSVPLSFIGAMVLKLPIAGVFALLTTEEIIKAILQTRRLKSGKWLKNVISNI</sequence>
<keyword evidence="10" id="KW-0406">Ion transport</keyword>
<keyword evidence="7" id="KW-1003">Cell membrane</keyword>
<dbReference type="STRING" id="1216932.CM240_2548"/>
<dbReference type="PIRSF" id="PIRSF006603">
    <property type="entry name" value="DinF"/>
    <property type="match status" value="1"/>
</dbReference>
<keyword evidence="6" id="KW-0050">Antiport</keyword>
<dbReference type="InterPro" id="IPR048279">
    <property type="entry name" value="MdtK-like"/>
</dbReference>
<dbReference type="Proteomes" id="UP000019426">
    <property type="component" value="Chromosome M2/40_rep1"/>
</dbReference>
<evidence type="ECO:0000256" key="7">
    <source>
        <dbReference type="ARBA" id="ARBA00022475"/>
    </source>
</evidence>
<evidence type="ECO:0000256" key="12">
    <source>
        <dbReference type="ARBA" id="ARBA00031636"/>
    </source>
</evidence>
<dbReference type="NCBIfam" id="TIGR00797">
    <property type="entry name" value="matE"/>
    <property type="match status" value="1"/>
</dbReference>
<feature type="transmembrane region" description="Helical" evidence="13">
    <location>
        <begin position="388"/>
        <end position="409"/>
    </location>
</feature>
<evidence type="ECO:0000256" key="10">
    <source>
        <dbReference type="ARBA" id="ARBA00023065"/>
    </source>
</evidence>
<dbReference type="InterPro" id="IPR002528">
    <property type="entry name" value="MATE_fam"/>
</dbReference>
<keyword evidence="5" id="KW-0813">Transport</keyword>
<evidence type="ECO:0000256" key="3">
    <source>
        <dbReference type="ARBA" id="ARBA00010199"/>
    </source>
</evidence>
<organism evidence="14 15">
    <name type="scientific">Clostridium bornimense</name>
    <dbReference type="NCBI Taxonomy" id="1216932"/>
    <lineage>
        <taxon>Bacteria</taxon>
        <taxon>Bacillati</taxon>
        <taxon>Bacillota</taxon>
        <taxon>Clostridia</taxon>
        <taxon>Eubacteriales</taxon>
        <taxon>Clostridiaceae</taxon>
        <taxon>Clostridium</taxon>
    </lineage>
</organism>
<reference evidence="14 15" key="1">
    <citation type="submission" date="2013-11" db="EMBL/GenBank/DDBJ databases">
        <title>Complete genome sequence of Clostridum sp. M2/40.</title>
        <authorList>
            <person name="Wibberg D."/>
            <person name="Puehler A."/>
            <person name="Schlueter A."/>
        </authorList>
    </citation>
    <scope>NUCLEOTIDE SEQUENCE [LARGE SCALE GENOMIC DNA]</scope>
    <source>
        <strain evidence="15">M2/40</strain>
    </source>
</reference>
<feature type="transmembrane region" description="Helical" evidence="13">
    <location>
        <begin position="359"/>
        <end position="381"/>
    </location>
</feature>
<feature type="transmembrane region" description="Helical" evidence="13">
    <location>
        <begin position="162"/>
        <end position="184"/>
    </location>
</feature>
<evidence type="ECO:0000256" key="1">
    <source>
        <dbReference type="ARBA" id="ARBA00003408"/>
    </source>
</evidence>
<feature type="transmembrane region" description="Helical" evidence="13">
    <location>
        <begin position="132"/>
        <end position="150"/>
    </location>
</feature>
<accession>W6S5P8</accession>
<keyword evidence="15" id="KW-1185">Reference proteome</keyword>
<dbReference type="HOGENOM" id="CLU_012893_5_1_9"/>
<dbReference type="PANTHER" id="PTHR43298:SF2">
    <property type="entry name" value="FMN_FAD EXPORTER YEEO-RELATED"/>
    <property type="match status" value="1"/>
</dbReference>
<evidence type="ECO:0000256" key="4">
    <source>
        <dbReference type="ARBA" id="ARBA00020268"/>
    </source>
</evidence>
<gene>
    <name evidence="14" type="ORF">CM240_2548</name>
</gene>
<dbReference type="RefSeq" id="WP_044039467.1">
    <property type="nucleotide sequence ID" value="NZ_HG917868.1"/>
</dbReference>
<evidence type="ECO:0000256" key="8">
    <source>
        <dbReference type="ARBA" id="ARBA00022692"/>
    </source>
</evidence>
<dbReference type="InterPro" id="IPR050222">
    <property type="entry name" value="MATE_MdtK"/>
</dbReference>
<feature type="transmembrane region" description="Helical" evidence="13">
    <location>
        <begin position="319"/>
        <end position="339"/>
    </location>
</feature>
<protein>
    <recommendedName>
        <fullName evidence="4">Probable multidrug resistance protein NorM</fullName>
    </recommendedName>
    <alternativeName>
        <fullName evidence="12">Multidrug-efflux transporter</fullName>
    </alternativeName>
</protein>
<comment type="similarity">
    <text evidence="3">Belongs to the multi antimicrobial extrusion (MATE) (TC 2.A.66.1) family.</text>
</comment>
<dbReference type="PATRIC" id="fig|1216932.3.peg.2517"/>
<evidence type="ECO:0000256" key="9">
    <source>
        <dbReference type="ARBA" id="ARBA00022989"/>
    </source>
</evidence>
<dbReference type="KEGG" id="clt:CM240_2548"/>
<evidence type="ECO:0000256" key="13">
    <source>
        <dbReference type="SAM" id="Phobius"/>
    </source>
</evidence>
<comment type="function">
    <text evidence="1">Multidrug efflux pump.</text>
</comment>
<evidence type="ECO:0000256" key="11">
    <source>
        <dbReference type="ARBA" id="ARBA00023136"/>
    </source>
</evidence>
<feature type="transmembrane region" description="Helical" evidence="13">
    <location>
        <begin position="91"/>
        <end position="112"/>
    </location>
</feature>
<dbReference type="OrthoDB" id="9780160at2"/>
<dbReference type="Pfam" id="PF01554">
    <property type="entry name" value="MatE"/>
    <property type="match status" value="2"/>
</dbReference>
<evidence type="ECO:0000256" key="5">
    <source>
        <dbReference type="ARBA" id="ARBA00022448"/>
    </source>
</evidence>
<keyword evidence="8 13" id="KW-0812">Transmembrane</keyword>
<proteinExistence type="inferred from homology"/>
<evidence type="ECO:0000313" key="15">
    <source>
        <dbReference type="Proteomes" id="UP000019426"/>
    </source>
</evidence>
<dbReference type="EMBL" id="HG917868">
    <property type="protein sequence ID" value="CDM69672.1"/>
    <property type="molecule type" value="Genomic_DNA"/>
</dbReference>
<dbReference type="GO" id="GO:0005886">
    <property type="term" value="C:plasma membrane"/>
    <property type="evidence" value="ECO:0007669"/>
    <property type="project" value="UniProtKB-SubCell"/>
</dbReference>
<comment type="subcellular location">
    <subcellularLocation>
        <location evidence="2">Cell membrane</location>
        <topology evidence="2">Multi-pass membrane protein</topology>
    </subcellularLocation>
</comment>
<dbReference type="PANTHER" id="PTHR43298">
    <property type="entry name" value="MULTIDRUG RESISTANCE PROTEIN NORM-RELATED"/>
    <property type="match status" value="1"/>
</dbReference>
<dbReference type="eggNOG" id="COG0534">
    <property type="taxonomic scope" value="Bacteria"/>
</dbReference>
<feature type="transmembrane region" description="Helical" evidence="13">
    <location>
        <begin position="196"/>
        <end position="218"/>
    </location>
</feature>
<dbReference type="CDD" id="cd13134">
    <property type="entry name" value="MATE_like_8"/>
    <property type="match status" value="1"/>
</dbReference>
<evidence type="ECO:0000256" key="2">
    <source>
        <dbReference type="ARBA" id="ARBA00004651"/>
    </source>
</evidence>
<feature type="transmembrane region" description="Helical" evidence="13">
    <location>
        <begin position="285"/>
        <end position="307"/>
    </location>
</feature>